<sequence>MHDTEEEAVAAYQAKANQFRAEMLAMNAQPPMSHAALSSSSSVSCVSSSVSCEQKAQEAQNGIGLFMDTAQESMDESMQNFSSTPKEISVDALLGQIDKLPVSDFVSPADELPPLDDFTSQEDVFPIADFIGAAHETSDKDYIGLADISHLPLPIKDPDFDLDAELEWDGFDFASVERELDLL</sequence>
<proteinExistence type="predicted"/>
<name>A0A0A9EG70_ARUDO</name>
<dbReference type="EMBL" id="GBRH01198839">
    <property type="protein sequence ID" value="JAD99056.1"/>
    <property type="molecule type" value="Transcribed_RNA"/>
</dbReference>
<reference evidence="2" key="1">
    <citation type="submission" date="2014-09" db="EMBL/GenBank/DDBJ databases">
        <authorList>
            <person name="Magalhaes I.L.F."/>
            <person name="Oliveira U."/>
            <person name="Santos F.R."/>
            <person name="Vidigal T.H.D.A."/>
            <person name="Brescovit A.D."/>
            <person name="Santos A.J."/>
        </authorList>
    </citation>
    <scope>NUCLEOTIDE SEQUENCE</scope>
    <source>
        <tissue evidence="2">Shoot tissue taken approximately 20 cm above the soil surface</tissue>
    </source>
</reference>
<dbReference type="AlphaFoldDB" id="A0A0A9EG70"/>
<feature type="coiled-coil region" evidence="1">
    <location>
        <begin position="2"/>
        <end position="29"/>
    </location>
</feature>
<evidence type="ECO:0000313" key="2">
    <source>
        <dbReference type="EMBL" id="JAD99056.1"/>
    </source>
</evidence>
<protein>
    <submittedName>
        <fullName evidence="2">Uncharacterized protein</fullName>
    </submittedName>
</protein>
<accession>A0A0A9EG70</accession>
<organism evidence="2">
    <name type="scientific">Arundo donax</name>
    <name type="common">Giant reed</name>
    <name type="synonym">Donax arundinaceus</name>
    <dbReference type="NCBI Taxonomy" id="35708"/>
    <lineage>
        <taxon>Eukaryota</taxon>
        <taxon>Viridiplantae</taxon>
        <taxon>Streptophyta</taxon>
        <taxon>Embryophyta</taxon>
        <taxon>Tracheophyta</taxon>
        <taxon>Spermatophyta</taxon>
        <taxon>Magnoliopsida</taxon>
        <taxon>Liliopsida</taxon>
        <taxon>Poales</taxon>
        <taxon>Poaceae</taxon>
        <taxon>PACMAD clade</taxon>
        <taxon>Arundinoideae</taxon>
        <taxon>Arundineae</taxon>
        <taxon>Arundo</taxon>
    </lineage>
</organism>
<reference evidence="2" key="2">
    <citation type="journal article" date="2015" name="Data Brief">
        <title>Shoot transcriptome of the giant reed, Arundo donax.</title>
        <authorList>
            <person name="Barrero R.A."/>
            <person name="Guerrero F.D."/>
            <person name="Moolhuijzen P."/>
            <person name="Goolsby J.A."/>
            <person name="Tidwell J."/>
            <person name="Bellgard S.E."/>
            <person name="Bellgard M.I."/>
        </authorList>
    </citation>
    <scope>NUCLEOTIDE SEQUENCE</scope>
    <source>
        <tissue evidence="2">Shoot tissue taken approximately 20 cm above the soil surface</tissue>
    </source>
</reference>
<evidence type="ECO:0000256" key="1">
    <source>
        <dbReference type="SAM" id="Coils"/>
    </source>
</evidence>
<keyword evidence="1" id="KW-0175">Coiled coil</keyword>